<evidence type="ECO:0000256" key="4">
    <source>
        <dbReference type="ARBA" id="ARBA00022729"/>
    </source>
</evidence>
<keyword evidence="8 14" id="KW-0326">Glycosidase</keyword>
<evidence type="ECO:0000256" key="13">
    <source>
        <dbReference type="PIRSR" id="PIRSR601382-3"/>
    </source>
</evidence>
<feature type="active site" description="Proton donor" evidence="11">
    <location>
        <position position="156"/>
    </location>
</feature>
<keyword evidence="15" id="KW-0812">Transmembrane</keyword>
<dbReference type="SUPFAM" id="SSF48225">
    <property type="entry name" value="Seven-hairpin glycosidases"/>
    <property type="match status" value="1"/>
</dbReference>
<feature type="binding site" evidence="12">
    <location>
        <position position="523"/>
    </location>
    <ligand>
        <name>Ca(2+)</name>
        <dbReference type="ChEBI" id="CHEBI:29108"/>
    </ligand>
</feature>
<keyword evidence="4" id="KW-0732">Signal</keyword>
<dbReference type="EC" id="3.2.1.-" evidence="14"/>
<evidence type="ECO:0000256" key="11">
    <source>
        <dbReference type="PIRSR" id="PIRSR601382-1"/>
    </source>
</evidence>
<dbReference type="GO" id="GO:0005783">
    <property type="term" value="C:endoplasmic reticulum"/>
    <property type="evidence" value="ECO:0007669"/>
    <property type="project" value="TreeGrafter"/>
</dbReference>
<evidence type="ECO:0000256" key="15">
    <source>
        <dbReference type="SAM" id="Phobius"/>
    </source>
</evidence>
<keyword evidence="17" id="KW-1185">Reference proteome</keyword>
<dbReference type="InterPro" id="IPR001382">
    <property type="entry name" value="Glyco_hydro_47"/>
</dbReference>
<evidence type="ECO:0000256" key="7">
    <source>
        <dbReference type="ARBA" id="ARBA00023180"/>
    </source>
</evidence>
<comment type="caution">
    <text evidence="16">The sequence shown here is derived from an EMBL/GenBank/DDBJ whole genome shotgun (WGS) entry which is preliminary data.</text>
</comment>
<feature type="active site" evidence="11">
    <location>
        <position position="288"/>
    </location>
</feature>
<organism evidence="16 17">
    <name type="scientific">Boletus edulis BED1</name>
    <dbReference type="NCBI Taxonomy" id="1328754"/>
    <lineage>
        <taxon>Eukaryota</taxon>
        <taxon>Fungi</taxon>
        <taxon>Dikarya</taxon>
        <taxon>Basidiomycota</taxon>
        <taxon>Agaricomycotina</taxon>
        <taxon>Agaricomycetes</taxon>
        <taxon>Agaricomycetidae</taxon>
        <taxon>Boletales</taxon>
        <taxon>Boletineae</taxon>
        <taxon>Boletaceae</taxon>
        <taxon>Boletoideae</taxon>
        <taxon>Boletus</taxon>
    </lineage>
</organism>
<dbReference type="GO" id="GO:0005975">
    <property type="term" value="P:carbohydrate metabolic process"/>
    <property type="evidence" value="ECO:0007669"/>
    <property type="project" value="InterPro"/>
</dbReference>
<gene>
    <name evidence="16" type="ORF">L210DRAFT_3545326</name>
</gene>
<keyword evidence="6 13" id="KW-1015">Disulfide bond</keyword>
<evidence type="ECO:0000256" key="6">
    <source>
        <dbReference type="ARBA" id="ARBA00023157"/>
    </source>
</evidence>
<evidence type="ECO:0000256" key="5">
    <source>
        <dbReference type="ARBA" id="ARBA00022801"/>
    </source>
</evidence>
<keyword evidence="5 14" id="KW-0378">Hydrolase</keyword>
<dbReference type="PRINTS" id="PR00747">
    <property type="entry name" value="GLYHDRLASE47"/>
</dbReference>
<dbReference type="GO" id="GO:0016020">
    <property type="term" value="C:membrane"/>
    <property type="evidence" value="ECO:0007669"/>
    <property type="project" value="InterPro"/>
</dbReference>
<keyword evidence="12" id="KW-0106">Calcium</keyword>
<evidence type="ECO:0000256" key="8">
    <source>
        <dbReference type="ARBA" id="ARBA00023295"/>
    </source>
</evidence>
<dbReference type="GO" id="GO:0004571">
    <property type="term" value="F:mannosyl-oligosaccharide 1,2-alpha-mannosidase activity"/>
    <property type="evidence" value="ECO:0007669"/>
    <property type="project" value="UniProtKB-EC"/>
</dbReference>
<evidence type="ECO:0000256" key="14">
    <source>
        <dbReference type="RuleBase" id="RU361193"/>
    </source>
</evidence>
<feature type="disulfide bond" evidence="13">
    <location>
        <begin position="352"/>
        <end position="381"/>
    </location>
</feature>
<evidence type="ECO:0000256" key="9">
    <source>
        <dbReference type="ARBA" id="ARBA00047669"/>
    </source>
</evidence>
<keyword evidence="15" id="KW-0472">Membrane</keyword>
<dbReference type="Proteomes" id="UP001194468">
    <property type="component" value="Unassembled WGS sequence"/>
</dbReference>
<accession>A0AAD4BRV4</accession>
<dbReference type="Pfam" id="PF01532">
    <property type="entry name" value="Glyco_hydro_47"/>
    <property type="match status" value="1"/>
</dbReference>
<proteinExistence type="inferred from homology"/>
<dbReference type="GO" id="GO:0005509">
    <property type="term" value="F:calcium ion binding"/>
    <property type="evidence" value="ECO:0007669"/>
    <property type="project" value="InterPro"/>
</dbReference>
<reference evidence="16" key="1">
    <citation type="submission" date="2019-10" db="EMBL/GenBank/DDBJ databases">
        <authorList>
            <consortium name="DOE Joint Genome Institute"/>
            <person name="Kuo A."/>
            <person name="Miyauchi S."/>
            <person name="Kiss E."/>
            <person name="Drula E."/>
            <person name="Kohler A."/>
            <person name="Sanchez-Garcia M."/>
            <person name="Andreopoulos B."/>
            <person name="Barry K.W."/>
            <person name="Bonito G."/>
            <person name="Buee M."/>
            <person name="Carver A."/>
            <person name="Chen C."/>
            <person name="Cichocki N."/>
            <person name="Clum A."/>
            <person name="Culley D."/>
            <person name="Crous P.W."/>
            <person name="Fauchery L."/>
            <person name="Girlanda M."/>
            <person name="Hayes R."/>
            <person name="Keri Z."/>
            <person name="LaButti K."/>
            <person name="Lipzen A."/>
            <person name="Lombard V."/>
            <person name="Magnuson J."/>
            <person name="Maillard F."/>
            <person name="Morin E."/>
            <person name="Murat C."/>
            <person name="Nolan M."/>
            <person name="Ohm R."/>
            <person name="Pangilinan J."/>
            <person name="Pereira M."/>
            <person name="Perotto S."/>
            <person name="Peter M."/>
            <person name="Riley R."/>
            <person name="Sitrit Y."/>
            <person name="Stielow B."/>
            <person name="Szollosi G."/>
            <person name="Zifcakova L."/>
            <person name="Stursova M."/>
            <person name="Spatafora J.W."/>
            <person name="Tedersoo L."/>
            <person name="Vaario L.-M."/>
            <person name="Yamada A."/>
            <person name="Yan M."/>
            <person name="Wang P."/>
            <person name="Xu J."/>
            <person name="Bruns T."/>
            <person name="Baldrian P."/>
            <person name="Vilgalys R."/>
            <person name="Henrissat B."/>
            <person name="Grigoriev I.V."/>
            <person name="Hibbett D."/>
            <person name="Nagy L.G."/>
            <person name="Martin F.M."/>
        </authorList>
    </citation>
    <scope>NUCLEOTIDE SEQUENCE</scope>
    <source>
        <strain evidence="16">BED1</strain>
    </source>
</reference>
<keyword evidence="7" id="KW-0325">Glycoprotein</keyword>
<reference evidence="16" key="2">
    <citation type="journal article" date="2020" name="Nat. Commun.">
        <title>Large-scale genome sequencing of mycorrhizal fungi provides insights into the early evolution of symbiotic traits.</title>
        <authorList>
            <person name="Miyauchi S."/>
            <person name="Kiss E."/>
            <person name="Kuo A."/>
            <person name="Drula E."/>
            <person name="Kohler A."/>
            <person name="Sanchez-Garcia M."/>
            <person name="Morin E."/>
            <person name="Andreopoulos B."/>
            <person name="Barry K.W."/>
            <person name="Bonito G."/>
            <person name="Buee M."/>
            <person name="Carver A."/>
            <person name="Chen C."/>
            <person name="Cichocki N."/>
            <person name="Clum A."/>
            <person name="Culley D."/>
            <person name="Crous P.W."/>
            <person name="Fauchery L."/>
            <person name="Girlanda M."/>
            <person name="Hayes R.D."/>
            <person name="Keri Z."/>
            <person name="LaButti K."/>
            <person name="Lipzen A."/>
            <person name="Lombard V."/>
            <person name="Magnuson J."/>
            <person name="Maillard F."/>
            <person name="Murat C."/>
            <person name="Nolan M."/>
            <person name="Ohm R.A."/>
            <person name="Pangilinan J."/>
            <person name="Pereira M.F."/>
            <person name="Perotto S."/>
            <person name="Peter M."/>
            <person name="Pfister S."/>
            <person name="Riley R."/>
            <person name="Sitrit Y."/>
            <person name="Stielow J.B."/>
            <person name="Szollosi G."/>
            <person name="Zifcakova L."/>
            <person name="Stursova M."/>
            <person name="Spatafora J.W."/>
            <person name="Tedersoo L."/>
            <person name="Vaario L.M."/>
            <person name="Yamada A."/>
            <person name="Yan M."/>
            <person name="Wang P."/>
            <person name="Xu J."/>
            <person name="Bruns T."/>
            <person name="Baldrian P."/>
            <person name="Vilgalys R."/>
            <person name="Dunand C."/>
            <person name="Henrissat B."/>
            <person name="Grigoriev I.V."/>
            <person name="Hibbett D."/>
            <person name="Nagy L.G."/>
            <person name="Martin F.M."/>
        </authorList>
    </citation>
    <scope>NUCLEOTIDE SEQUENCE</scope>
    <source>
        <strain evidence="16">BED1</strain>
    </source>
</reference>
<dbReference type="InterPro" id="IPR050749">
    <property type="entry name" value="Glycosyl_Hydrolase_47"/>
</dbReference>
<evidence type="ECO:0000313" key="17">
    <source>
        <dbReference type="Proteomes" id="UP001194468"/>
    </source>
</evidence>
<dbReference type="GO" id="GO:0036503">
    <property type="term" value="P:ERAD pathway"/>
    <property type="evidence" value="ECO:0007669"/>
    <property type="project" value="UniProtKB-ARBA"/>
</dbReference>
<evidence type="ECO:0000256" key="1">
    <source>
        <dbReference type="ARBA" id="ARBA00001913"/>
    </source>
</evidence>
<feature type="transmembrane region" description="Helical" evidence="15">
    <location>
        <begin position="12"/>
        <end position="31"/>
    </location>
</feature>
<evidence type="ECO:0000256" key="10">
    <source>
        <dbReference type="ARBA" id="ARBA00048605"/>
    </source>
</evidence>
<dbReference type="InterPro" id="IPR012341">
    <property type="entry name" value="6hp_glycosidase-like_sf"/>
</dbReference>
<protein>
    <recommendedName>
        <fullName evidence="14">alpha-1,2-Mannosidase</fullName>
        <ecNumber evidence="14">3.2.1.-</ecNumber>
    </recommendedName>
</protein>
<dbReference type="InterPro" id="IPR036026">
    <property type="entry name" value="Seven-hairpin_glycosidases"/>
</dbReference>
<sequence>MTFKIICPSIKKIWYVINRAVYTWLLFLFPVQLGRVTMTLRCWLALASVAALANGELVQVPNLQLPSTAAAHQKAVVNLFNVSYTAYKKYAWGHDELRPVTESYSDDLDGWGATVSDVLDTMWLMGFHDWFNEAVDYVATVDFSLSKTNSAVSVFETTIRHVGGLLSAYELSGQSKSYSVLVTKAEQVAQQMAYAFVGNNAIPYGNVNFADHTPVSGLSSIATAGTLTLEWNRLSLYTGNDTYRQLAEKSVQHVISTPNVLPGMPAELIDPSTGNPSGTYVSWGSGCDSYYEYLIKYPRLTNTDDNSYTNAWLTAVDTSIKTLLKYSTVGNWAYLADYDGKNILHVGSHLACFYGGNWILGGKLTNNDTIFNLGLQLTDACWNTYASTATGIGPEGFAYISSDGSYTGNSPPTPDQLLFYNKHGYYITASDYIMRPEVLESNFYAWRATGNTKYLDNAVSAIQSFQQYLPTTVAYTSINDVDNKTSSKIDDMPSFWFGEVLKYLYLTFDDPNNISLDNYVFNTECHPFKAPTAKNIYGSVA</sequence>
<comment type="cofactor">
    <cofactor evidence="1 12">
        <name>Ca(2+)</name>
        <dbReference type="ChEBI" id="CHEBI:29108"/>
    </cofactor>
</comment>
<comment type="catalytic activity">
    <reaction evidence="9">
        <text>N(4)-(alpha-D-Man-(1-&gt;2)-alpha-D-Man-(1-&gt;2)-alpha-D-Man-(1-&gt;3)-[alpha-D-Man-(1-&gt;3)-[alpha-D-Man-(1-&gt;2)-alpha-D-Man-(1-&gt;6)]-alpha-D-Man-(1-&gt;6)]-beta-D-Man-(1-&gt;4)-beta-D-GlcNAc-(1-&gt;4)-beta-D-GlcNAc)-L-asparaginyl-[protein] (N-glucan mannose isomer 8A1,2,3B1,3) + 3 H2O = N(4)-(alpha-D-Man-(1-&gt;3)-[alpha-D-Man-(1-&gt;3)-[alpha-D-Man-(1-&gt;6)]-alpha-D-Man-(1-&gt;6)]-beta-D-Man-(1-&gt;4)-beta-D-GlcNAc-(1-&gt;4)-beta-D-GlcNAc)-L-asparaginyl-[protein] (N-glucan mannose isomer 5A1,2) + 3 beta-D-mannose</text>
        <dbReference type="Rhea" id="RHEA:56028"/>
        <dbReference type="Rhea" id="RHEA-COMP:14358"/>
        <dbReference type="Rhea" id="RHEA-COMP:14367"/>
        <dbReference type="ChEBI" id="CHEBI:15377"/>
        <dbReference type="ChEBI" id="CHEBI:28563"/>
        <dbReference type="ChEBI" id="CHEBI:59087"/>
        <dbReference type="ChEBI" id="CHEBI:60628"/>
        <dbReference type="EC" id="3.2.1.113"/>
    </reaction>
</comment>
<evidence type="ECO:0000256" key="12">
    <source>
        <dbReference type="PIRSR" id="PIRSR601382-2"/>
    </source>
</evidence>
<dbReference type="AlphaFoldDB" id="A0AAD4BRV4"/>
<dbReference type="PANTHER" id="PTHR11742">
    <property type="entry name" value="MANNOSYL-OLIGOSACCHARIDE ALPHA-1,2-MANNOSIDASE-RELATED"/>
    <property type="match status" value="1"/>
</dbReference>
<evidence type="ECO:0000313" key="16">
    <source>
        <dbReference type="EMBL" id="KAF8438054.1"/>
    </source>
</evidence>
<name>A0AAD4BRV4_BOLED</name>
<keyword evidence="15" id="KW-1133">Transmembrane helix</keyword>
<dbReference type="EMBL" id="WHUW01000017">
    <property type="protein sequence ID" value="KAF8438054.1"/>
    <property type="molecule type" value="Genomic_DNA"/>
</dbReference>
<dbReference type="Gene3D" id="1.50.10.10">
    <property type="match status" value="1"/>
</dbReference>
<comment type="similarity">
    <text evidence="3 14">Belongs to the glycosyl hydrolase 47 family.</text>
</comment>
<keyword evidence="12" id="KW-0479">Metal-binding</keyword>
<feature type="active site" evidence="11">
    <location>
        <position position="437"/>
    </location>
</feature>
<dbReference type="PANTHER" id="PTHR11742:SF101">
    <property type="entry name" value="MANNOSYL-OLIGOSACCHARIDE ALPHA-1,2-MANNOSIDASE 1B"/>
    <property type="match status" value="1"/>
</dbReference>
<evidence type="ECO:0000256" key="3">
    <source>
        <dbReference type="ARBA" id="ARBA00007658"/>
    </source>
</evidence>
<comment type="pathway">
    <text evidence="2">Protein modification; protein glycosylation.</text>
</comment>
<feature type="active site" description="Proton donor" evidence="11">
    <location>
        <position position="395"/>
    </location>
</feature>
<comment type="catalytic activity">
    <reaction evidence="10">
        <text>N(4)-(alpha-D-Man-(1-&gt;2)-alpha-D-Man-(1-&gt;2)-alpha-D-Man-(1-&gt;3)-[alpha-D-Man-(1-&gt;2)-alpha-D-Man-(1-&gt;3)-[alpha-D-Man-(1-&gt;2)-alpha-D-Man-(1-&gt;6)]-alpha-D-Man-(1-&gt;6)]-beta-D-Man-(1-&gt;4)-beta-D-GlcNAc-(1-&gt;4)-beta-D-GlcNAc)-L-asparaginyl-[protein] (N-glucan mannose isomer 9A1,2,3B1,2,3) + 4 H2O = N(4)-(alpha-D-Man-(1-&gt;3)-[alpha-D-Man-(1-&gt;3)-[alpha-D-Man-(1-&gt;6)]-alpha-D-Man-(1-&gt;6)]-beta-D-Man-(1-&gt;4)-beta-D-GlcNAc-(1-&gt;4)-beta-D-GlcNAc)-L-asparaginyl-[protein] (N-glucan mannose isomer 5A1,2) + 4 beta-D-mannose</text>
        <dbReference type="Rhea" id="RHEA:56008"/>
        <dbReference type="Rhea" id="RHEA-COMP:14356"/>
        <dbReference type="Rhea" id="RHEA-COMP:14367"/>
        <dbReference type="ChEBI" id="CHEBI:15377"/>
        <dbReference type="ChEBI" id="CHEBI:28563"/>
        <dbReference type="ChEBI" id="CHEBI:59087"/>
        <dbReference type="ChEBI" id="CHEBI:139493"/>
        <dbReference type="EC" id="3.2.1.113"/>
    </reaction>
</comment>
<evidence type="ECO:0000256" key="2">
    <source>
        <dbReference type="ARBA" id="ARBA00004922"/>
    </source>
</evidence>